<dbReference type="Proteomes" id="UP000093928">
    <property type="component" value="Unassembled WGS sequence"/>
</dbReference>
<dbReference type="RefSeq" id="WP_065146454.1">
    <property type="nucleotide sequence ID" value="NZ_LZLS01000200.1"/>
</dbReference>
<dbReference type="EMBL" id="LZLS01000200">
    <property type="protein sequence ID" value="OBK21572.1"/>
    <property type="molecule type" value="Genomic_DNA"/>
</dbReference>
<evidence type="ECO:0000313" key="1">
    <source>
        <dbReference type="EMBL" id="OBK21572.1"/>
    </source>
</evidence>
<reference evidence="1 2" key="1">
    <citation type="submission" date="2016-06" db="EMBL/GenBank/DDBJ databases">
        <authorList>
            <person name="Kjaerup R.B."/>
            <person name="Dalgaard T.S."/>
            <person name="Juul-Madsen H.R."/>
        </authorList>
    </citation>
    <scope>NUCLEOTIDE SEQUENCE [LARGE SCALE GENOMIC DNA]</scope>
    <source>
        <strain evidence="1 2">1165133.8</strain>
    </source>
</reference>
<protein>
    <submittedName>
        <fullName evidence="1">Uncharacterized protein</fullName>
    </submittedName>
</protein>
<comment type="caution">
    <text evidence="1">The sequence shown here is derived from an EMBL/GenBank/DDBJ whole genome shotgun (WGS) entry which is preliminary data.</text>
</comment>
<gene>
    <name evidence="1" type="ORF">A5634_10060</name>
</gene>
<dbReference type="AlphaFoldDB" id="A0A1A3NMK6"/>
<proteinExistence type="predicted"/>
<sequence>MLRLGEVEHVVPEAVPATRVAVGTVRVAVVAAARAAWRPVGPPALGIDEAVPTAEKAAAVAARGVSTVPDAPFN</sequence>
<evidence type="ECO:0000313" key="2">
    <source>
        <dbReference type="Proteomes" id="UP000093928"/>
    </source>
</evidence>
<organism evidence="1 2">
    <name type="scientific">Mycobacterium asiaticum</name>
    <dbReference type="NCBI Taxonomy" id="1790"/>
    <lineage>
        <taxon>Bacteria</taxon>
        <taxon>Bacillati</taxon>
        <taxon>Actinomycetota</taxon>
        <taxon>Actinomycetes</taxon>
        <taxon>Mycobacteriales</taxon>
        <taxon>Mycobacteriaceae</taxon>
        <taxon>Mycobacterium</taxon>
    </lineage>
</organism>
<name>A0A1A3NMK6_MYCAS</name>
<accession>A0A1A3NMK6</accession>